<name>A0A820M6J5_9BILA</name>
<dbReference type="EMBL" id="CAJOAZ010022761">
    <property type="protein sequence ID" value="CAF4368664.1"/>
    <property type="molecule type" value="Genomic_DNA"/>
</dbReference>
<comment type="caution">
    <text evidence="1">The sequence shown here is derived from an EMBL/GenBank/DDBJ whole genome shotgun (WGS) entry which is preliminary data.</text>
</comment>
<proteinExistence type="predicted"/>
<feature type="non-terminal residue" evidence="1">
    <location>
        <position position="136"/>
    </location>
</feature>
<evidence type="ECO:0000313" key="2">
    <source>
        <dbReference type="Proteomes" id="UP000663844"/>
    </source>
</evidence>
<evidence type="ECO:0000313" key="1">
    <source>
        <dbReference type="EMBL" id="CAF4368664.1"/>
    </source>
</evidence>
<protein>
    <submittedName>
        <fullName evidence="1">Uncharacterized protein</fullName>
    </submittedName>
</protein>
<feature type="non-terminal residue" evidence="1">
    <location>
        <position position="1"/>
    </location>
</feature>
<dbReference type="Proteomes" id="UP000663844">
    <property type="component" value="Unassembled WGS sequence"/>
</dbReference>
<organism evidence="1 2">
    <name type="scientific">Adineta steineri</name>
    <dbReference type="NCBI Taxonomy" id="433720"/>
    <lineage>
        <taxon>Eukaryota</taxon>
        <taxon>Metazoa</taxon>
        <taxon>Spiralia</taxon>
        <taxon>Gnathifera</taxon>
        <taxon>Rotifera</taxon>
        <taxon>Eurotatoria</taxon>
        <taxon>Bdelloidea</taxon>
        <taxon>Adinetida</taxon>
        <taxon>Adinetidae</taxon>
        <taxon>Adineta</taxon>
    </lineage>
</organism>
<gene>
    <name evidence="1" type="ORF">OXD698_LOCUS49716</name>
</gene>
<dbReference type="AlphaFoldDB" id="A0A820M6J5"/>
<sequence length="136" mass="15673">KAYTMTENEVKLMHQIFSWHMNETLKFPIIGGLDQLLDWEDVLDFIERLQQTSKDNKNNDLTLLHSPSILPTIPIGISSSTLLIKKPIENKKDISTPTKINKRVRPQQLISESTLSSSSNHWVQINNICVPYIIKY</sequence>
<accession>A0A820M6J5</accession>
<reference evidence="1" key="1">
    <citation type="submission" date="2021-02" db="EMBL/GenBank/DDBJ databases">
        <authorList>
            <person name="Nowell W R."/>
        </authorList>
    </citation>
    <scope>NUCLEOTIDE SEQUENCE</scope>
</reference>